<evidence type="ECO:0000313" key="7">
    <source>
        <dbReference type="EMBL" id="KAF0291648.1"/>
    </source>
</evidence>
<dbReference type="FunFam" id="1.20.1740.10:FF:000052">
    <property type="entry name" value="Lysine histidine transporter-like 3"/>
    <property type="match status" value="1"/>
</dbReference>
<feature type="transmembrane region" description="Helical" evidence="5">
    <location>
        <begin position="33"/>
        <end position="54"/>
    </location>
</feature>
<organism evidence="7 8">
    <name type="scientific">Amphibalanus amphitrite</name>
    <name type="common">Striped barnacle</name>
    <name type="synonym">Balanus amphitrite</name>
    <dbReference type="NCBI Taxonomy" id="1232801"/>
    <lineage>
        <taxon>Eukaryota</taxon>
        <taxon>Metazoa</taxon>
        <taxon>Ecdysozoa</taxon>
        <taxon>Arthropoda</taxon>
        <taxon>Crustacea</taxon>
        <taxon>Multicrustacea</taxon>
        <taxon>Cirripedia</taxon>
        <taxon>Thoracica</taxon>
        <taxon>Thoracicalcarea</taxon>
        <taxon>Balanomorpha</taxon>
        <taxon>Balanoidea</taxon>
        <taxon>Balanidae</taxon>
        <taxon>Amphibalaninae</taxon>
        <taxon>Amphibalanus</taxon>
    </lineage>
</organism>
<evidence type="ECO:0000259" key="6">
    <source>
        <dbReference type="Pfam" id="PF01490"/>
    </source>
</evidence>
<feature type="transmembrane region" description="Helical" evidence="5">
    <location>
        <begin position="366"/>
        <end position="390"/>
    </location>
</feature>
<feature type="transmembrane region" description="Helical" evidence="5">
    <location>
        <begin position="182"/>
        <end position="205"/>
    </location>
</feature>
<dbReference type="InterPro" id="IPR013057">
    <property type="entry name" value="AA_transpt_TM"/>
</dbReference>
<comment type="subcellular location">
    <subcellularLocation>
        <location evidence="1">Membrane</location>
        <topology evidence="1">Multi-pass membrane protein</topology>
    </subcellularLocation>
</comment>
<name>A0A6A4VN17_AMPAM</name>
<reference evidence="7 8" key="1">
    <citation type="submission" date="2019-07" db="EMBL/GenBank/DDBJ databases">
        <title>Draft genome assembly of a fouling barnacle, Amphibalanus amphitrite (Darwin, 1854): The first reference genome for Thecostraca.</title>
        <authorList>
            <person name="Kim W."/>
        </authorList>
    </citation>
    <scope>NUCLEOTIDE SEQUENCE [LARGE SCALE GENOMIC DNA]</scope>
    <source>
        <strain evidence="7">SNU_AA5</strain>
        <tissue evidence="7">Soma without cirri and trophi</tissue>
    </source>
</reference>
<sequence>MAEAGSAMEMVPRGSAVSAASVMSRPLVHGISYWMAGVFITGEIAGSGMLALPYSVAQTGWVGVPLIFVLGVVSAYCGLCLSRSWLIIESRYPELHGRCAEPYPEIAFHAAGKPGKVLAAVCMSINTFGACIVYVLIVAQLLENLLCPSPSDCAVDLSYCIWVLVIAAILVPVSWLGSPKDFWWIGILALGTTSLAWLFCMIQLSSNFAELSADATFHSPEFLPFFLGVGPILFSFGGASTFPTIQNDMQHRDMFGRSVILGFIGLITMYLPIAAVGYFAVGDDVASSILDTLKDKTPGPLSNGAEILFIIHLVTAFSVVINPFLQQMEVVAKVPPAFGIRRCLFRTLLMGVLVLLGELIPDFVKILDLLGSTTIALMTFILPPFFYLRLCAMEDPDGKWKTISIPLWERVLLYELIVVGFAGGIASAISSVQSIIDEGLETSCLIG</sequence>
<keyword evidence="8" id="KW-1185">Reference proteome</keyword>
<dbReference type="Gene3D" id="1.20.1740.10">
    <property type="entry name" value="Amino acid/polyamine transporter I"/>
    <property type="match status" value="1"/>
</dbReference>
<evidence type="ECO:0000256" key="2">
    <source>
        <dbReference type="ARBA" id="ARBA00022692"/>
    </source>
</evidence>
<dbReference type="Pfam" id="PF01490">
    <property type="entry name" value="Aa_trans"/>
    <property type="match status" value="1"/>
</dbReference>
<evidence type="ECO:0000256" key="4">
    <source>
        <dbReference type="ARBA" id="ARBA00023136"/>
    </source>
</evidence>
<dbReference type="OrthoDB" id="655540at2759"/>
<dbReference type="PANTHER" id="PTHR22950">
    <property type="entry name" value="AMINO ACID TRANSPORTER"/>
    <property type="match status" value="1"/>
</dbReference>
<proteinExistence type="predicted"/>
<feature type="transmembrane region" description="Helical" evidence="5">
    <location>
        <begin position="301"/>
        <end position="322"/>
    </location>
</feature>
<dbReference type="EMBL" id="VIIS01001862">
    <property type="protein sequence ID" value="KAF0291648.1"/>
    <property type="molecule type" value="Genomic_DNA"/>
</dbReference>
<gene>
    <name evidence="7" type="primary">AVT3B_0</name>
    <name evidence="7" type="ORF">FJT64_010231</name>
</gene>
<feature type="transmembrane region" description="Helical" evidence="5">
    <location>
        <begin position="60"/>
        <end position="81"/>
    </location>
</feature>
<feature type="transmembrane region" description="Helical" evidence="5">
    <location>
        <begin position="225"/>
        <end position="246"/>
    </location>
</feature>
<feature type="transmembrane region" description="Helical" evidence="5">
    <location>
        <begin position="411"/>
        <end position="432"/>
    </location>
</feature>
<dbReference type="AlphaFoldDB" id="A0A6A4VN17"/>
<keyword evidence="3 5" id="KW-1133">Transmembrane helix</keyword>
<dbReference type="GO" id="GO:0015179">
    <property type="term" value="F:L-amino acid transmembrane transporter activity"/>
    <property type="evidence" value="ECO:0007669"/>
    <property type="project" value="TreeGrafter"/>
</dbReference>
<keyword evidence="2 5" id="KW-0812">Transmembrane</keyword>
<feature type="transmembrane region" description="Helical" evidence="5">
    <location>
        <begin position="154"/>
        <end position="175"/>
    </location>
</feature>
<evidence type="ECO:0000313" key="8">
    <source>
        <dbReference type="Proteomes" id="UP000440578"/>
    </source>
</evidence>
<comment type="caution">
    <text evidence="7">The sequence shown here is derived from an EMBL/GenBank/DDBJ whole genome shotgun (WGS) entry which is preliminary data.</text>
</comment>
<feature type="transmembrane region" description="Helical" evidence="5">
    <location>
        <begin position="258"/>
        <end position="281"/>
    </location>
</feature>
<dbReference type="GO" id="GO:0005774">
    <property type="term" value="C:vacuolar membrane"/>
    <property type="evidence" value="ECO:0007669"/>
    <property type="project" value="TreeGrafter"/>
</dbReference>
<keyword evidence="4 5" id="KW-0472">Membrane</keyword>
<accession>A0A6A4VN17</accession>
<dbReference type="PANTHER" id="PTHR22950:SF703">
    <property type="entry name" value="AMINO ACID TRANSPORTER TRANSMEMBRANE DOMAIN-CONTAINING PROTEIN"/>
    <property type="match status" value="1"/>
</dbReference>
<feature type="transmembrane region" description="Helical" evidence="5">
    <location>
        <begin position="117"/>
        <end position="142"/>
    </location>
</feature>
<feature type="domain" description="Amino acid transporter transmembrane" evidence="6">
    <location>
        <begin position="29"/>
        <end position="402"/>
    </location>
</feature>
<dbReference type="Proteomes" id="UP000440578">
    <property type="component" value="Unassembled WGS sequence"/>
</dbReference>
<evidence type="ECO:0000256" key="3">
    <source>
        <dbReference type="ARBA" id="ARBA00022989"/>
    </source>
</evidence>
<evidence type="ECO:0000256" key="1">
    <source>
        <dbReference type="ARBA" id="ARBA00004141"/>
    </source>
</evidence>
<protein>
    <submittedName>
        <fullName evidence="7">Amino acid transporter AVT3B</fullName>
    </submittedName>
</protein>
<evidence type="ECO:0000256" key="5">
    <source>
        <dbReference type="SAM" id="Phobius"/>
    </source>
</evidence>
<feature type="transmembrane region" description="Helical" evidence="5">
    <location>
        <begin position="343"/>
        <end position="360"/>
    </location>
</feature>